<feature type="transmembrane region" description="Helical" evidence="1">
    <location>
        <begin position="350"/>
        <end position="373"/>
    </location>
</feature>
<sequence>MDIALTLIAIAVAIVLIIRFKVDPVISLIISSVFLGLSAGVGAEGTVTAITTGFGEIMGEVGLLIGFGVLIGSLLQATGTFRALVEIIARRVGGKLPYAMTAALSAIFPSIYVDVQVVLASPMARQAAPVVDRKRGLPWLAGAIGIGIFAGYVFFVPGLAAVAIAGQLKLPLGEYLIFGAPIGVATALITTFLFRLLLQTRFWDETTDIDADEEEHPDNPGHRAYLARAAAEAAAARPGAGSGATAGSGAAPTVDGVDADLEDPDAVPDRALRLPLLLRLSPILVPLVLIAFGAFMDLFDKSNATIAFLGNANMALFIGLLIAFLIGRGALGGDGTEAALSQGFRTTGEILLITGIGGSLGAVITETGLDASLKQLFSADASAPVLITVLLAWFIAALLHFAIGSVSVGAITASGIISPVVASTGVEPVVVALAIASGAMFALHVNSNFFWMFKSLLGLSTKGALKTLTLATSLGAVVSLPLVLLASIVA</sequence>
<organism evidence="2 3">
    <name type="scientific">Janibacter terrae</name>
    <dbReference type="NCBI Taxonomy" id="103817"/>
    <lineage>
        <taxon>Bacteria</taxon>
        <taxon>Bacillati</taxon>
        <taxon>Actinomycetota</taxon>
        <taxon>Actinomycetes</taxon>
        <taxon>Micrococcales</taxon>
        <taxon>Intrasporangiaceae</taxon>
        <taxon>Janibacter</taxon>
    </lineage>
</organism>
<dbReference type="PANTHER" id="PTHR30354:SF11">
    <property type="entry name" value="PERMEASE"/>
    <property type="match status" value="1"/>
</dbReference>
<proteinExistence type="predicted"/>
<dbReference type="Proteomes" id="UP001381003">
    <property type="component" value="Chromosome"/>
</dbReference>
<feature type="transmembrane region" description="Helical" evidence="1">
    <location>
        <begin position="429"/>
        <end position="453"/>
    </location>
</feature>
<keyword evidence="3" id="KW-1185">Reference proteome</keyword>
<name>A0ABZ2FHN5_9MICO</name>
<feature type="transmembrane region" description="Helical" evidence="1">
    <location>
        <begin position="385"/>
        <end position="417"/>
    </location>
</feature>
<reference evidence="2 3" key="1">
    <citation type="submission" date="2022-09" db="EMBL/GenBank/DDBJ databases">
        <title>Complete genome sequence of Janibacter terrae strain COS04-44, PCL-degrading bacteria isolated from oil spilled coast.</title>
        <authorList>
            <person name="Park H."/>
            <person name="Kim J.Y."/>
            <person name="An S.H."/>
            <person name="Lee C.M."/>
            <person name="Weon H.-Y."/>
        </authorList>
    </citation>
    <scope>NUCLEOTIDE SEQUENCE [LARGE SCALE GENOMIC DNA]</scope>
    <source>
        <strain evidence="2 3">COS04-44</strain>
    </source>
</reference>
<feature type="transmembrane region" description="Helical" evidence="1">
    <location>
        <begin position="6"/>
        <end position="22"/>
    </location>
</feature>
<dbReference type="PANTHER" id="PTHR30354">
    <property type="entry name" value="GNT FAMILY GLUCONATE TRANSPORTER"/>
    <property type="match status" value="1"/>
</dbReference>
<feature type="transmembrane region" description="Helical" evidence="1">
    <location>
        <begin position="465"/>
        <end position="489"/>
    </location>
</feature>
<feature type="transmembrane region" description="Helical" evidence="1">
    <location>
        <begin position="139"/>
        <end position="163"/>
    </location>
</feature>
<evidence type="ECO:0000313" key="3">
    <source>
        <dbReference type="Proteomes" id="UP001381003"/>
    </source>
</evidence>
<feature type="transmembrane region" description="Helical" evidence="1">
    <location>
        <begin position="276"/>
        <end position="296"/>
    </location>
</feature>
<feature type="transmembrane region" description="Helical" evidence="1">
    <location>
        <begin position="61"/>
        <end position="84"/>
    </location>
</feature>
<feature type="transmembrane region" description="Helical" evidence="1">
    <location>
        <begin position="34"/>
        <end position="55"/>
    </location>
</feature>
<dbReference type="RefSeq" id="WP_338538712.1">
    <property type="nucleotide sequence ID" value="NZ_CP104874.1"/>
</dbReference>
<dbReference type="EMBL" id="CP104874">
    <property type="protein sequence ID" value="WWF05993.1"/>
    <property type="molecule type" value="Genomic_DNA"/>
</dbReference>
<feature type="transmembrane region" description="Helical" evidence="1">
    <location>
        <begin position="175"/>
        <end position="198"/>
    </location>
</feature>
<feature type="transmembrane region" description="Helical" evidence="1">
    <location>
        <begin position="308"/>
        <end position="330"/>
    </location>
</feature>
<dbReference type="Pfam" id="PF02447">
    <property type="entry name" value="GntP_permease"/>
    <property type="match status" value="2"/>
</dbReference>
<protein>
    <submittedName>
        <fullName evidence="2">SLC13 family permease</fullName>
    </submittedName>
</protein>
<accession>A0ABZ2FHN5</accession>
<keyword evidence="1" id="KW-0812">Transmembrane</keyword>
<evidence type="ECO:0000256" key="1">
    <source>
        <dbReference type="SAM" id="Phobius"/>
    </source>
</evidence>
<keyword evidence="1" id="KW-0472">Membrane</keyword>
<evidence type="ECO:0000313" key="2">
    <source>
        <dbReference type="EMBL" id="WWF05993.1"/>
    </source>
</evidence>
<gene>
    <name evidence="2" type="ORF">N5P18_03730</name>
</gene>
<keyword evidence="1" id="KW-1133">Transmembrane helix</keyword>
<dbReference type="InterPro" id="IPR003474">
    <property type="entry name" value="Glcn_transporter"/>
</dbReference>
<feature type="transmembrane region" description="Helical" evidence="1">
    <location>
        <begin position="96"/>
        <end position="119"/>
    </location>
</feature>